<accession>A0A8K0KQY0</accession>
<dbReference type="AlphaFoldDB" id="A0A8K0KQY0"/>
<dbReference type="InterPro" id="IPR050626">
    <property type="entry name" value="Peptidase_M16"/>
</dbReference>
<dbReference type="PANTHER" id="PTHR43690">
    <property type="entry name" value="NARDILYSIN"/>
    <property type="match status" value="1"/>
</dbReference>
<keyword evidence="4" id="KW-1185">Reference proteome</keyword>
<dbReference type="Gene3D" id="3.30.830.10">
    <property type="entry name" value="Metalloenzyme, LuxS/M16 peptidase-like"/>
    <property type="match status" value="1"/>
</dbReference>
<gene>
    <name evidence="3" type="ORF">J437_LFUL018636</name>
</gene>
<dbReference type="InterPro" id="IPR011249">
    <property type="entry name" value="Metalloenz_LuxS/M16"/>
</dbReference>
<proteinExistence type="predicted"/>
<protein>
    <recommendedName>
        <fullName evidence="2">Coenzyme PQQ synthesis protein F-like C-terminal lobe domain-containing protein</fullName>
    </recommendedName>
</protein>
<evidence type="ECO:0000313" key="4">
    <source>
        <dbReference type="Proteomes" id="UP000792457"/>
    </source>
</evidence>
<dbReference type="SUPFAM" id="SSF63411">
    <property type="entry name" value="LuxS/MPP-like metallohydrolase"/>
    <property type="match status" value="1"/>
</dbReference>
<evidence type="ECO:0000313" key="3">
    <source>
        <dbReference type="EMBL" id="KAG8238763.1"/>
    </source>
</evidence>
<dbReference type="GO" id="GO:0046872">
    <property type="term" value="F:metal ion binding"/>
    <property type="evidence" value="ECO:0007669"/>
    <property type="project" value="UniProtKB-KW"/>
</dbReference>
<dbReference type="Pfam" id="PF22456">
    <property type="entry name" value="PqqF-like_C_4"/>
    <property type="match status" value="1"/>
</dbReference>
<organism evidence="3 4">
    <name type="scientific">Ladona fulva</name>
    <name type="common">Scarce chaser dragonfly</name>
    <name type="synonym">Libellula fulva</name>
    <dbReference type="NCBI Taxonomy" id="123851"/>
    <lineage>
        <taxon>Eukaryota</taxon>
        <taxon>Metazoa</taxon>
        <taxon>Ecdysozoa</taxon>
        <taxon>Arthropoda</taxon>
        <taxon>Hexapoda</taxon>
        <taxon>Insecta</taxon>
        <taxon>Pterygota</taxon>
        <taxon>Palaeoptera</taxon>
        <taxon>Odonata</taxon>
        <taxon>Epiprocta</taxon>
        <taxon>Anisoptera</taxon>
        <taxon>Libelluloidea</taxon>
        <taxon>Libellulidae</taxon>
        <taxon>Ladona</taxon>
    </lineage>
</organism>
<evidence type="ECO:0000259" key="2">
    <source>
        <dbReference type="Pfam" id="PF22456"/>
    </source>
</evidence>
<evidence type="ECO:0000256" key="1">
    <source>
        <dbReference type="ARBA" id="ARBA00022723"/>
    </source>
</evidence>
<sequence>MMMEEPLFDELRTKQQLGYCVSCSLRDTFGILGFTVTVNTQGDKHNVYEVDDKIEEFLQNFCDMLTSEKGEDDFDNVREALIKVKQCVDNHLEEEVIRNWAEITSMSYIFDRMEREVKCLQDISVTDVQKWLEHHISSGRENFRKLSIQVVASQDSVCDGVTKELQDEPTNARDSNGYCQGDYSFRYIGDGNPNTEPLMQRQMSGVISHCIGCKTGNGQKDKCDASCNHFITSIEAFKNELNIYPITKMDLSS</sequence>
<reference evidence="3" key="2">
    <citation type="submission" date="2017-10" db="EMBL/GenBank/DDBJ databases">
        <title>Ladona fulva Genome sequencing and assembly.</title>
        <authorList>
            <person name="Murali S."/>
            <person name="Richards S."/>
            <person name="Bandaranaike D."/>
            <person name="Bellair M."/>
            <person name="Blankenburg K."/>
            <person name="Chao H."/>
            <person name="Dinh H."/>
            <person name="Doddapaneni H."/>
            <person name="Dugan-Rocha S."/>
            <person name="Elkadiri S."/>
            <person name="Gnanaolivu R."/>
            <person name="Hernandez B."/>
            <person name="Skinner E."/>
            <person name="Javaid M."/>
            <person name="Lee S."/>
            <person name="Li M."/>
            <person name="Ming W."/>
            <person name="Munidasa M."/>
            <person name="Muniz J."/>
            <person name="Nguyen L."/>
            <person name="Hughes D."/>
            <person name="Osuji N."/>
            <person name="Pu L.-L."/>
            <person name="Puazo M."/>
            <person name="Qu C."/>
            <person name="Quiroz J."/>
            <person name="Raj R."/>
            <person name="Weissenberger G."/>
            <person name="Xin Y."/>
            <person name="Zou X."/>
            <person name="Han Y."/>
            <person name="Worley K."/>
            <person name="Muzny D."/>
            <person name="Gibbs R."/>
        </authorList>
    </citation>
    <scope>NUCLEOTIDE SEQUENCE</scope>
    <source>
        <strain evidence="3">Sampled in the wild</strain>
    </source>
</reference>
<comment type="caution">
    <text evidence="3">The sequence shown here is derived from an EMBL/GenBank/DDBJ whole genome shotgun (WGS) entry which is preliminary data.</text>
</comment>
<keyword evidence="1" id="KW-0479">Metal-binding</keyword>
<name>A0A8K0KQY0_LADFU</name>
<dbReference type="OrthoDB" id="952271at2759"/>
<dbReference type="Proteomes" id="UP000792457">
    <property type="component" value="Unassembled WGS sequence"/>
</dbReference>
<feature type="domain" description="Coenzyme PQQ synthesis protein F-like C-terminal lobe" evidence="2">
    <location>
        <begin position="2"/>
        <end position="100"/>
    </location>
</feature>
<dbReference type="PANTHER" id="PTHR43690:SF18">
    <property type="entry name" value="INSULIN-DEGRADING ENZYME-RELATED"/>
    <property type="match status" value="1"/>
</dbReference>
<reference evidence="3" key="1">
    <citation type="submission" date="2013-04" db="EMBL/GenBank/DDBJ databases">
        <authorList>
            <person name="Qu J."/>
            <person name="Murali S.C."/>
            <person name="Bandaranaike D."/>
            <person name="Bellair M."/>
            <person name="Blankenburg K."/>
            <person name="Chao H."/>
            <person name="Dinh H."/>
            <person name="Doddapaneni H."/>
            <person name="Downs B."/>
            <person name="Dugan-Rocha S."/>
            <person name="Elkadiri S."/>
            <person name="Gnanaolivu R.D."/>
            <person name="Hernandez B."/>
            <person name="Javaid M."/>
            <person name="Jayaseelan J.C."/>
            <person name="Lee S."/>
            <person name="Li M."/>
            <person name="Ming W."/>
            <person name="Munidasa M."/>
            <person name="Muniz J."/>
            <person name="Nguyen L."/>
            <person name="Ongeri F."/>
            <person name="Osuji N."/>
            <person name="Pu L.-L."/>
            <person name="Puazo M."/>
            <person name="Qu C."/>
            <person name="Quiroz J."/>
            <person name="Raj R."/>
            <person name="Weissenberger G."/>
            <person name="Xin Y."/>
            <person name="Zou X."/>
            <person name="Han Y."/>
            <person name="Richards S."/>
            <person name="Worley K."/>
            <person name="Muzny D."/>
            <person name="Gibbs R."/>
        </authorList>
    </citation>
    <scope>NUCLEOTIDE SEQUENCE</scope>
    <source>
        <strain evidence="3">Sampled in the wild</strain>
    </source>
</reference>
<dbReference type="EMBL" id="KZ309431">
    <property type="protein sequence ID" value="KAG8238763.1"/>
    <property type="molecule type" value="Genomic_DNA"/>
</dbReference>
<dbReference type="InterPro" id="IPR054734">
    <property type="entry name" value="PqqF-like_C_4"/>
</dbReference>